<dbReference type="PROSITE" id="PS51257">
    <property type="entry name" value="PROKAR_LIPOPROTEIN"/>
    <property type="match status" value="1"/>
</dbReference>
<feature type="region of interest" description="Disordered" evidence="1">
    <location>
        <begin position="141"/>
        <end position="162"/>
    </location>
</feature>
<evidence type="ECO:0000313" key="3">
    <source>
        <dbReference type="EMBL" id="MDO1559185.1"/>
    </source>
</evidence>
<accession>A0ABT8SKU6</accession>
<reference evidence="3" key="1">
    <citation type="submission" date="2023-07" db="EMBL/GenBank/DDBJ databases">
        <title>Brevundimonas soil sp. nov., isolated from the soil of chemical plant.</title>
        <authorList>
            <person name="Wu N."/>
        </authorList>
    </citation>
    <scope>NUCLEOTIDE SEQUENCE</scope>
    <source>
        <strain evidence="3">XZ-24</strain>
    </source>
</reference>
<dbReference type="RefSeq" id="WP_302109608.1">
    <property type="nucleotide sequence ID" value="NZ_JAUKTR010000002.1"/>
</dbReference>
<sequence length="162" mass="16212">MTTRTLSILALLLPALAACEPAAEAPAPAPEAPADPAPVEQWELVASGEGVGLFLLGPGGRPQLALSCLEGGVLRAVAPGFTVIGSEERFTLGVGDEAFTLVAQVMDAPPGGVTAEGPADPGLLRRLEAGGEVSALYGTQQVGPTPGPDSETARAFAEGCRA</sequence>
<name>A0ABT8SKU6_9CAUL</name>
<comment type="caution">
    <text evidence="3">The sequence shown here is derived from an EMBL/GenBank/DDBJ whole genome shotgun (WGS) entry which is preliminary data.</text>
</comment>
<evidence type="ECO:0008006" key="5">
    <source>
        <dbReference type="Google" id="ProtNLM"/>
    </source>
</evidence>
<protein>
    <recommendedName>
        <fullName evidence="5">Lipoprotein</fullName>
    </recommendedName>
</protein>
<evidence type="ECO:0000256" key="1">
    <source>
        <dbReference type="SAM" id="MobiDB-lite"/>
    </source>
</evidence>
<evidence type="ECO:0000256" key="2">
    <source>
        <dbReference type="SAM" id="SignalP"/>
    </source>
</evidence>
<organism evidence="3 4">
    <name type="scientific">Peiella sedimenti</name>
    <dbReference type="NCBI Taxonomy" id="3061083"/>
    <lineage>
        <taxon>Bacteria</taxon>
        <taxon>Pseudomonadati</taxon>
        <taxon>Pseudomonadota</taxon>
        <taxon>Alphaproteobacteria</taxon>
        <taxon>Caulobacterales</taxon>
        <taxon>Caulobacteraceae</taxon>
        <taxon>Peiella</taxon>
    </lineage>
</organism>
<evidence type="ECO:0000313" key="4">
    <source>
        <dbReference type="Proteomes" id="UP001169063"/>
    </source>
</evidence>
<feature type="chain" id="PRO_5047335331" description="Lipoprotein" evidence="2">
    <location>
        <begin position="18"/>
        <end position="162"/>
    </location>
</feature>
<keyword evidence="2" id="KW-0732">Signal</keyword>
<gene>
    <name evidence="3" type="ORF">Q0812_07060</name>
</gene>
<dbReference type="EMBL" id="JAUKTR010000002">
    <property type="protein sequence ID" value="MDO1559185.1"/>
    <property type="molecule type" value="Genomic_DNA"/>
</dbReference>
<dbReference type="Proteomes" id="UP001169063">
    <property type="component" value="Unassembled WGS sequence"/>
</dbReference>
<feature type="signal peptide" evidence="2">
    <location>
        <begin position="1"/>
        <end position="17"/>
    </location>
</feature>
<keyword evidence="4" id="KW-1185">Reference proteome</keyword>
<proteinExistence type="predicted"/>